<dbReference type="PRINTS" id="PR00792">
    <property type="entry name" value="PEPSIN"/>
</dbReference>
<keyword evidence="5" id="KW-0064">Aspartyl protease</keyword>
<feature type="domain" description="Peptidase A1" evidence="11">
    <location>
        <begin position="60"/>
        <end position="407"/>
    </location>
</feature>
<organism evidence="12 13">
    <name type="scientific">Heracleum sosnowskyi</name>
    <dbReference type="NCBI Taxonomy" id="360622"/>
    <lineage>
        <taxon>Eukaryota</taxon>
        <taxon>Viridiplantae</taxon>
        <taxon>Streptophyta</taxon>
        <taxon>Embryophyta</taxon>
        <taxon>Tracheophyta</taxon>
        <taxon>Spermatophyta</taxon>
        <taxon>Magnoliopsida</taxon>
        <taxon>eudicotyledons</taxon>
        <taxon>Gunneridae</taxon>
        <taxon>Pentapetalae</taxon>
        <taxon>asterids</taxon>
        <taxon>campanulids</taxon>
        <taxon>Apiales</taxon>
        <taxon>Apiaceae</taxon>
        <taxon>Apioideae</taxon>
        <taxon>apioid superclade</taxon>
        <taxon>Tordylieae</taxon>
        <taxon>Tordyliinae</taxon>
        <taxon>Heracleum</taxon>
    </lineage>
</organism>
<dbReference type="PANTHER" id="PTHR13683">
    <property type="entry name" value="ASPARTYL PROTEASES"/>
    <property type="match status" value="1"/>
</dbReference>
<evidence type="ECO:0000256" key="8">
    <source>
        <dbReference type="ARBA" id="ARBA00077656"/>
    </source>
</evidence>
<evidence type="ECO:0000256" key="2">
    <source>
        <dbReference type="ARBA" id="ARBA00022670"/>
    </source>
</evidence>
<protein>
    <recommendedName>
        <fullName evidence="7">Aspartic proteinase Asp1</fullName>
    </recommendedName>
    <alternativeName>
        <fullName evidence="8">Nucellin-like protein</fullName>
    </alternativeName>
</protein>
<dbReference type="InterPro" id="IPR032799">
    <property type="entry name" value="TAXi_C"/>
</dbReference>
<dbReference type="EMBL" id="JAUIZM010000228">
    <property type="protein sequence ID" value="KAK1347226.1"/>
    <property type="molecule type" value="Genomic_DNA"/>
</dbReference>
<name>A0AAD8GLZ9_9APIA</name>
<feature type="active site" evidence="9">
    <location>
        <position position="78"/>
    </location>
</feature>
<dbReference type="AlphaFoldDB" id="A0AAD8GLZ9"/>
<keyword evidence="4" id="KW-0677">Repeat</keyword>
<evidence type="ECO:0000256" key="6">
    <source>
        <dbReference type="ARBA" id="ARBA00022801"/>
    </source>
</evidence>
<dbReference type="InterPro" id="IPR032861">
    <property type="entry name" value="TAXi_N"/>
</dbReference>
<dbReference type="Pfam" id="PF14543">
    <property type="entry name" value="TAXi_N"/>
    <property type="match status" value="1"/>
</dbReference>
<keyword evidence="3 10" id="KW-0732">Signal</keyword>
<dbReference type="CDD" id="cd05475">
    <property type="entry name" value="nucellin_like"/>
    <property type="match status" value="1"/>
</dbReference>
<evidence type="ECO:0000256" key="10">
    <source>
        <dbReference type="SAM" id="SignalP"/>
    </source>
</evidence>
<dbReference type="Gene3D" id="2.40.70.10">
    <property type="entry name" value="Acid Proteases"/>
    <property type="match status" value="2"/>
</dbReference>
<keyword evidence="13" id="KW-1185">Reference proteome</keyword>
<evidence type="ECO:0000313" key="12">
    <source>
        <dbReference type="EMBL" id="KAK1347226.1"/>
    </source>
</evidence>
<evidence type="ECO:0000256" key="9">
    <source>
        <dbReference type="PIRSR" id="PIRSR601461-1"/>
    </source>
</evidence>
<dbReference type="Pfam" id="PF14541">
    <property type="entry name" value="TAXi_C"/>
    <property type="match status" value="1"/>
</dbReference>
<gene>
    <name evidence="12" type="ORF">POM88_055049</name>
</gene>
<dbReference type="FunFam" id="2.40.70.10:FF:000027">
    <property type="entry name" value="Aspartic proteinase Asp1 isoform A"/>
    <property type="match status" value="1"/>
</dbReference>
<feature type="chain" id="PRO_5042001959" description="Aspartic proteinase Asp1" evidence="10">
    <location>
        <begin position="30"/>
        <end position="417"/>
    </location>
</feature>
<dbReference type="FunFam" id="2.40.70.10:FF:000015">
    <property type="entry name" value="Aspartyl protease family protein"/>
    <property type="match status" value="1"/>
</dbReference>
<dbReference type="InterPro" id="IPR033823">
    <property type="entry name" value="Nucellin"/>
</dbReference>
<dbReference type="Proteomes" id="UP001237642">
    <property type="component" value="Unassembled WGS sequence"/>
</dbReference>
<evidence type="ECO:0000256" key="3">
    <source>
        <dbReference type="ARBA" id="ARBA00022729"/>
    </source>
</evidence>
<reference evidence="12" key="1">
    <citation type="submission" date="2023-02" db="EMBL/GenBank/DDBJ databases">
        <title>Genome of toxic invasive species Heracleum sosnowskyi carries increased number of genes despite the absence of recent whole-genome duplications.</title>
        <authorList>
            <person name="Schelkunov M."/>
            <person name="Shtratnikova V."/>
            <person name="Makarenko M."/>
            <person name="Klepikova A."/>
            <person name="Omelchenko D."/>
            <person name="Novikova G."/>
            <person name="Obukhova E."/>
            <person name="Bogdanov V."/>
            <person name="Penin A."/>
            <person name="Logacheva M."/>
        </authorList>
    </citation>
    <scope>NUCLEOTIDE SEQUENCE</scope>
    <source>
        <strain evidence="12">Hsosn_3</strain>
        <tissue evidence="12">Leaf</tissue>
    </source>
</reference>
<evidence type="ECO:0000313" key="13">
    <source>
        <dbReference type="Proteomes" id="UP001237642"/>
    </source>
</evidence>
<accession>A0AAD8GLZ9</accession>
<feature type="active site" evidence="9">
    <location>
        <position position="278"/>
    </location>
</feature>
<dbReference type="GO" id="GO:0004190">
    <property type="term" value="F:aspartic-type endopeptidase activity"/>
    <property type="evidence" value="ECO:0007669"/>
    <property type="project" value="UniProtKB-KW"/>
</dbReference>
<dbReference type="SUPFAM" id="SSF50630">
    <property type="entry name" value="Acid proteases"/>
    <property type="match status" value="1"/>
</dbReference>
<proteinExistence type="inferred from homology"/>
<keyword evidence="2" id="KW-0645">Protease</keyword>
<evidence type="ECO:0000256" key="4">
    <source>
        <dbReference type="ARBA" id="ARBA00022737"/>
    </source>
</evidence>
<dbReference type="GO" id="GO:0006508">
    <property type="term" value="P:proteolysis"/>
    <property type="evidence" value="ECO:0007669"/>
    <property type="project" value="UniProtKB-KW"/>
</dbReference>
<evidence type="ECO:0000256" key="5">
    <source>
        <dbReference type="ARBA" id="ARBA00022750"/>
    </source>
</evidence>
<feature type="signal peptide" evidence="10">
    <location>
        <begin position="1"/>
        <end position="29"/>
    </location>
</feature>
<comment type="similarity">
    <text evidence="1">Belongs to the peptidase A1 family.</text>
</comment>
<evidence type="ECO:0000259" key="11">
    <source>
        <dbReference type="PROSITE" id="PS51767"/>
    </source>
</evidence>
<dbReference type="PROSITE" id="PS51767">
    <property type="entry name" value="PEPTIDASE_A1"/>
    <property type="match status" value="1"/>
</dbReference>
<evidence type="ECO:0000256" key="1">
    <source>
        <dbReference type="ARBA" id="ARBA00007447"/>
    </source>
</evidence>
<dbReference type="InterPro" id="IPR033121">
    <property type="entry name" value="PEPTIDASE_A1"/>
</dbReference>
<dbReference type="PANTHER" id="PTHR13683:SF227">
    <property type="entry name" value="EUKARYOTIC ASPARTYL PROTEASE FAMILY PROTEIN"/>
    <property type="match status" value="1"/>
</dbReference>
<dbReference type="InterPro" id="IPR021109">
    <property type="entry name" value="Peptidase_aspartic_dom_sf"/>
</dbReference>
<dbReference type="InterPro" id="IPR001461">
    <property type="entry name" value="Aspartic_peptidase_A1"/>
</dbReference>
<reference evidence="12" key="2">
    <citation type="submission" date="2023-05" db="EMBL/GenBank/DDBJ databases">
        <authorList>
            <person name="Schelkunov M.I."/>
        </authorList>
    </citation>
    <scope>NUCLEOTIDE SEQUENCE</scope>
    <source>
        <strain evidence="12">Hsosn_3</strain>
        <tissue evidence="12">Leaf</tissue>
    </source>
</reference>
<comment type="caution">
    <text evidence="12">The sequence shown here is derived from an EMBL/GenBank/DDBJ whole genome shotgun (WGS) entry which is preliminary data.</text>
</comment>
<evidence type="ECO:0000256" key="7">
    <source>
        <dbReference type="ARBA" id="ARBA00068871"/>
    </source>
</evidence>
<sequence>MHDQRRVMTWKIVLMYFVVISATIQECFCDYNQGHKNVTNQLGSSVILPLTGNVYPKGYYHATLNIGNPPRPYFLDMDTGSDVTWLQCDAPCTKCFPAPHPLYKPSKDIVKCKDPLCAVFHLPTTVSCAIPEEQCDYEVEYADHGSSMGVLVKDIFPLKLTNGKTAVPRLAFGCGYDQEIAHGVHPPYTDGVLGLGKGKSTILAQLRNLGVMQNVFGHCLSAQGGGYLFLGNNILPSSGIVWAPMSSKSGEMHYTLGPAELRYDGQATGVEGLPVLFDSGSTYTYFNSRSYKALLYLLKKTLSQNQFKDANDDKTLPVCWKGKKAFKSIRDVKNLFKPLGLSITNSKNVQLQLSPEAYLIVSDRGNVCLGILNGKDVGLEDSIIIGDISMQDKMVIYDNEKQQIGWVPANCDRLSKS</sequence>
<keyword evidence="6" id="KW-0378">Hydrolase</keyword>